<reference evidence="2" key="1">
    <citation type="submission" date="2016-11" db="UniProtKB">
        <authorList>
            <consortium name="WormBaseParasite"/>
        </authorList>
    </citation>
    <scope>IDENTIFICATION</scope>
    <source>
        <strain evidence="2">KR3021</strain>
    </source>
</reference>
<proteinExistence type="predicted"/>
<organism evidence="1 2">
    <name type="scientific">Rhabditophanes sp. KR3021</name>
    <dbReference type="NCBI Taxonomy" id="114890"/>
    <lineage>
        <taxon>Eukaryota</taxon>
        <taxon>Metazoa</taxon>
        <taxon>Ecdysozoa</taxon>
        <taxon>Nematoda</taxon>
        <taxon>Chromadorea</taxon>
        <taxon>Rhabditida</taxon>
        <taxon>Tylenchina</taxon>
        <taxon>Panagrolaimomorpha</taxon>
        <taxon>Strongyloidoidea</taxon>
        <taxon>Alloionematidae</taxon>
        <taxon>Rhabditophanes</taxon>
    </lineage>
</organism>
<evidence type="ECO:0000313" key="1">
    <source>
        <dbReference type="Proteomes" id="UP000095286"/>
    </source>
</evidence>
<sequence>MHEQAIHNHLSIFKKTFEDNVTPSPYNSKKELASAFSFYDLSESYKDDPNQNVSMDYLISLLKEKKQLLVFPGFFPNVDRLLDEEISRVRMSLFQCDFSNDEMQLPEPEGEVVAVQEKIYVPNKEHPDYNFVGRILGPRGMTAKQLEQETSCKIMVRGRGSMRDRKKEEANRGKQNWEHLEDELHVLIQCEDTQNRAKIKISNATRQINKLLVPAPEGADELKRKQLMELAIINGTYRSVNNTKFATSPTRLVPPINIIKNNQSQMFEPSPNLDSQDPFDFNRECSENALASPHGYLDYNENNLETLIYNLQKSMGNSELGQQNMYAQSPNVFNICKNDSFADFLSKHGGYGDNHMATSIHSESEPSYEDHLDIQSKLNFDRMAGGDN</sequence>
<protein>
    <submittedName>
        <fullName evidence="2">KH domain-containing protein</fullName>
    </submittedName>
</protein>
<accession>A0AC35UIN8</accession>
<name>A0AC35UIN8_9BILA</name>
<dbReference type="WBParaSite" id="RSKR_0001177400.1">
    <property type="protein sequence ID" value="RSKR_0001177400.1"/>
    <property type="gene ID" value="RSKR_0001177400"/>
</dbReference>
<dbReference type="Proteomes" id="UP000095286">
    <property type="component" value="Unplaced"/>
</dbReference>
<evidence type="ECO:0000313" key="2">
    <source>
        <dbReference type="WBParaSite" id="RSKR_0001177400.1"/>
    </source>
</evidence>